<dbReference type="Pfam" id="PF13936">
    <property type="entry name" value="HTH_38"/>
    <property type="match status" value="1"/>
</dbReference>
<dbReference type="OrthoDB" id="9803231at2"/>
<name>A0A4S2F4K1_9ACTN</name>
<protein>
    <recommendedName>
        <fullName evidence="1">Transposase IS30-like HTH domain-containing protein</fullName>
    </recommendedName>
</protein>
<organism evidence="2 3">
    <name type="scientific">Muricaecibacterium torontonense</name>
    <dbReference type="NCBI Taxonomy" id="3032871"/>
    <lineage>
        <taxon>Bacteria</taxon>
        <taxon>Bacillati</taxon>
        <taxon>Actinomycetota</taxon>
        <taxon>Coriobacteriia</taxon>
        <taxon>Coriobacteriales</taxon>
        <taxon>Atopobiaceae</taxon>
        <taxon>Muricaecibacterium</taxon>
    </lineage>
</organism>
<evidence type="ECO:0000313" key="2">
    <source>
        <dbReference type="EMBL" id="TGY62543.1"/>
    </source>
</evidence>
<gene>
    <name evidence="2" type="ORF">E5334_03770</name>
</gene>
<feature type="domain" description="Transposase IS30-like HTH" evidence="1">
    <location>
        <begin position="13"/>
        <end position="50"/>
    </location>
</feature>
<dbReference type="InterPro" id="IPR025246">
    <property type="entry name" value="IS30-like_HTH"/>
</dbReference>
<sequence length="51" mass="6007">MKKKGRRPTEHRSYVRLTRHERNQIEQILDRGKSCRQIASELGREPSTVAC</sequence>
<reference evidence="2 3" key="1">
    <citation type="submission" date="2019-04" db="EMBL/GenBank/DDBJ databases">
        <title>Microbes associate with the intestines of laboratory mice.</title>
        <authorList>
            <person name="Navarre W."/>
            <person name="Wong E."/>
            <person name="Huang K."/>
            <person name="Tropini C."/>
            <person name="Ng K."/>
            <person name="Yu B."/>
        </authorList>
    </citation>
    <scope>NUCLEOTIDE SEQUENCE [LARGE SCALE GENOMIC DNA]</scope>
    <source>
        <strain evidence="2 3">NM07_P-09</strain>
    </source>
</reference>
<dbReference type="Proteomes" id="UP000310263">
    <property type="component" value="Unassembled WGS sequence"/>
</dbReference>
<comment type="caution">
    <text evidence="2">The sequence shown here is derived from an EMBL/GenBank/DDBJ whole genome shotgun (WGS) entry which is preliminary data.</text>
</comment>
<evidence type="ECO:0000313" key="3">
    <source>
        <dbReference type="Proteomes" id="UP000310263"/>
    </source>
</evidence>
<accession>A0A4S2F4K1</accession>
<keyword evidence="3" id="KW-1185">Reference proteome</keyword>
<dbReference type="RefSeq" id="WP_136012273.1">
    <property type="nucleotide sequence ID" value="NZ_SRYE01000002.1"/>
</dbReference>
<proteinExistence type="predicted"/>
<dbReference type="AlphaFoldDB" id="A0A4S2F4K1"/>
<dbReference type="EMBL" id="SRYE01000002">
    <property type="protein sequence ID" value="TGY62543.1"/>
    <property type="molecule type" value="Genomic_DNA"/>
</dbReference>
<dbReference type="Gene3D" id="1.10.10.60">
    <property type="entry name" value="Homeodomain-like"/>
    <property type="match status" value="1"/>
</dbReference>
<evidence type="ECO:0000259" key="1">
    <source>
        <dbReference type="Pfam" id="PF13936"/>
    </source>
</evidence>